<proteinExistence type="inferred from homology"/>
<dbReference type="AlphaFoldDB" id="A0A7V6A430"/>
<dbReference type="Pfam" id="PF22461">
    <property type="entry name" value="SLBB_2"/>
    <property type="match status" value="1"/>
</dbReference>
<sequence>MLMLRSSKKCVILLFVVLSLMGLAAACSGTRPAWTAAAMAQQPPLPYRVGPGDVIDVKLFYTPELDESQIVRPDGKMTLQLIGEIQAEGKTSEELQRELAHRFSTQLIDPKVAVFVRRVHDSKYWVAGEVKRPGPYQMLGHATIVEAIMDAGGGTRPTADLKNVLVVRQRDGRHYGCLVNVKEMLQGKEGPSFNLQARDIVFVPSTKITKVDDWMDQYVNKVLPQHLQFWFGYNVNHQ</sequence>
<dbReference type="Pfam" id="PF02563">
    <property type="entry name" value="Poly_export"/>
    <property type="match status" value="1"/>
</dbReference>
<evidence type="ECO:0000256" key="10">
    <source>
        <dbReference type="ARBA" id="ARBA00023114"/>
    </source>
</evidence>
<feature type="domain" description="SLBB" evidence="17">
    <location>
        <begin position="123"/>
        <end position="203"/>
    </location>
</feature>
<evidence type="ECO:0000256" key="14">
    <source>
        <dbReference type="ARBA" id="ARBA00023288"/>
    </source>
</evidence>
<dbReference type="GO" id="GO:0015288">
    <property type="term" value="F:porin activity"/>
    <property type="evidence" value="ECO:0007669"/>
    <property type="project" value="UniProtKB-KW"/>
</dbReference>
<evidence type="ECO:0000259" key="17">
    <source>
        <dbReference type="Pfam" id="PF22461"/>
    </source>
</evidence>
<feature type="signal peptide" evidence="15">
    <location>
        <begin position="1"/>
        <end position="26"/>
    </location>
</feature>
<evidence type="ECO:0000256" key="3">
    <source>
        <dbReference type="ARBA" id="ARBA00022448"/>
    </source>
</evidence>
<evidence type="ECO:0000256" key="12">
    <source>
        <dbReference type="ARBA" id="ARBA00023139"/>
    </source>
</evidence>
<comment type="subcellular location">
    <subcellularLocation>
        <location evidence="1">Cell outer membrane</location>
        <topology evidence="1">Multi-pass membrane protein</topology>
    </subcellularLocation>
</comment>
<accession>A0A7V6A430</accession>
<keyword evidence="5" id="KW-0762">Sugar transport</keyword>
<evidence type="ECO:0000256" key="15">
    <source>
        <dbReference type="SAM" id="SignalP"/>
    </source>
</evidence>
<dbReference type="PANTHER" id="PTHR33619:SF3">
    <property type="entry name" value="POLYSACCHARIDE EXPORT PROTEIN GFCE-RELATED"/>
    <property type="match status" value="1"/>
</dbReference>
<evidence type="ECO:0000256" key="9">
    <source>
        <dbReference type="ARBA" id="ARBA00023065"/>
    </source>
</evidence>
<evidence type="ECO:0000313" key="18">
    <source>
        <dbReference type="EMBL" id="HHS29518.1"/>
    </source>
</evidence>
<dbReference type="Gene3D" id="3.10.560.10">
    <property type="entry name" value="Outer membrane lipoprotein wza domain like"/>
    <property type="match status" value="1"/>
</dbReference>
<keyword evidence="4" id="KW-1134">Transmembrane beta strand</keyword>
<gene>
    <name evidence="18" type="ORF">ENV52_07450</name>
</gene>
<dbReference type="GO" id="GO:0009279">
    <property type="term" value="C:cell outer membrane"/>
    <property type="evidence" value="ECO:0007669"/>
    <property type="project" value="UniProtKB-SubCell"/>
</dbReference>
<keyword evidence="10" id="KW-0626">Porin</keyword>
<dbReference type="InterPro" id="IPR003715">
    <property type="entry name" value="Poly_export_N"/>
</dbReference>
<feature type="domain" description="Polysaccharide export protein N-terminal" evidence="16">
    <location>
        <begin position="43"/>
        <end position="116"/>
    </location>
</feature>
<comment type="similarity">
    <text evidence="2">Belongs to the BexD/CtrA/VexA family.</text>
</comment>
<comment type="caution">
    <text evidence="18">The sequence shown here is derived from an EMBL/GenBank/DDBJ whole genome shotgun (WGS) entry which is preliminary data.</text>
</comment>
<dbReference type="GO" id="GO:0006811">
    <property type="term" value="P:monoatomic ion transport"/>
    <property type="evidence" value="ECO:0007669"/>
    <property type="project" value="UniProtKB-KW"/>
</dbReference>
<name>A0A7V6A430_9BACT</name>
<evidence type="ECO:0000256" key="6">
    <source>
        <dbReference type="ARBA" id="ARBA00022692"/>
    </source>
</evidence>
<keyword evidence="12" id="KW-0564">Palmitate</keyword>
<keyword evidence="11" id="KW-0472">Membrane</keyword>
<dbReference type="InterPro" id="IPR049712">
    <property type="entry name" value="Poly_export"/>
</dbReference>
<keyword evidence="9" id="KW-0406">Ion transport</keyword>
<dbReference type="GO" id="GO:0015159">
    <property type="term" value="F:polysaccharide transmembrane transporter activity"/>
    <property type="evidence" value="ECO:0007669"/>
    <property type="project" value="InterPro"/>
</dbReference>
<evidence type="ECO:0000256" key="2">
    <source>
        <dbReference type="ARBA" id="ARBA00009450"/>
    </source>
</evidence>
<evidence type="ECO:0000256" key="5">
    <source>
        <dbReference type="ARBA" id="ARBA00022597"/>
    </source>
</evidence>
<dbReference type="PANTHER" id="PTHR33619">
    <property type="entry name" value="POLYSACCHARIDE EXPORT PROTEIN GFCE-RELATED"/>
    <property type="match status" value="1"/>
</dbReference>
<evidence type="ECO:0000259" key="16">
    <source>
        <dbReference type="Pfam" id="PF02563"/>
    </source>
</evidence>
<evidence type="ECO:0000256" key="1">
    <source>
        <dbReference type="ARBA" id="ARBA00004571"/>
    </source>
</evidence>
<evidence type="ECO:0000256" key="7">
    <source>
        <dbReference type="ARBA" id="ARBA00022729"/>
    </source>
</evidence>
<dbReference type="PROSITE" id="PS51257">
    <property type="entry name" value="PROKAR_LIPOPROTEIN"/>
    <property type="match status" value="1"/>
</dbReference>
<dbReference type="GO" id="GO:0046930">
    <property type="term" value="C:pore complex"/>
    <property type="evidence" value="ECO:0007669"/>
    <property type="project" value="UniProtKB-KW"/>
</dbReference>
<evidence type="ECO:0000256" key="8">
    <source>
        <dbReference type="ARBA" id="ARBA00023047"/>
    </source>
</evidence>
<protein>
    <recommendedName>
        <fullName evidence="19">Polysaccharide export protein</fullName>
    </recommendedName>
</protein>
<keyword evidence="8" id="KW-0625">Polysaccharide transport</keyword>
<evidence type="ECO:0008006" key="19">
    <source>
        <dbReference type="Google" id="ProtNLM"/>
    </source>
</evidence>
<evidence type="ECO:0000256" key="13">
    <source>
        <dbReference type="ARBA" id="ARBA00023237"/>
    </source>
</evidence>
<keyword evidence="6" id="KW-0812">Transmembrane</keyword>
<organism evidence="18">
    <name type="scientific">Desulfobacca acetoxidans</name>
    <dbReference type="NCBI Taxonomy" id="60893"/>
    <lineage>
        <taxon>Bacteria</taxon>
        <taxon>Pseudomonadati</taxon>
        <taxon>Thermodesulfobacteriota</taxon>
        <taxon>Desulfobaccia</taxon>
        <taxon>Desulfobaccales</taxon>
        <taxon>Desulfobaccaceae</taxon>
        <taxon>Desulfobacca</taxon>
    </lineage>
</organism>
<reference evidence="18" key="1">
    <citation type="journal article" date="2020" name="mSystems">
        <title>Genome- and Community-Level Interaction Insights into Carbon Utilization and Element Cycling Functions of Hydrothermarchaeota in Hydrothermal Sediment.</title>
        <authorList>
            <person name="Zhou Z."/>
            <person name="Liu Y."/>
            <person name="Xu W."/>
            <person name="Pan J."/>
            <person name="Luo Z.H."/>
            <person name="Li M."/>
        </authorList>
    </citation>
    <scope>NUCLEOTIDE SEQUENCE [LARGE SCALE GENOMIC DNA]</scope>
    <source>
        <strain evidence="18">SpSt-767</strain>
    </source>
</reference>
<dbReference type="InterPro" id="IPR054765">
    <property type="entry name" value="SLBB_dom"/>
</dbReference>
<keyword evidence="3" id="KW-0813">Transport</keyword>
<keyword evidence="14" id="KW-0449">Lipoprotein</keyword>
<evidence type="ECO:0000256" key="11">
    <source>
        <dbReference type="ARBA" id="ARBA00023136"/>
    </source>
</evidence>
<keyword evidence="13" id="KW-0998">Cell outer membrane</keyword>
<evidence type="ECO:0000256" key="4">
    <source>
        <dbReference type="ARBA" id="ARBA00022452"/>
    </source>
</evidence>
<keyword evidence="7 15" id="KW-0732">Signal</keyword>
<feature type="chain" id="PRO_5030773799" description="Polysaccharide export protein" evidence="15">
    <location>
        <begin position="27"/>
        <end position="238"/>
    </location>
</feature>
<dbReference type="Gene3D" id="3.30.1950.10">
    <property type="entry name" value="wza like domain"/>
    <property type="match status" value="1"/>
</dbReference>
<dbReference type="EMBL" id="DTGR01000122">
    <property type="protein sequence ID" value="HHS29518.1"/>
    <property type="molecule type" value="Genomic_DNA"/>
</dbReference>